<dbReference type="EMBL" id="JAAALK010000288">
    <property type="protein sequence ID" value="KAG8051591.1"/>
    <property type="molecule type" value="Genomic_DNA"/>
</dbReference>
<sequence length="78" mass="8030">MRPAAATKAKEAVAMIEVSARSEVVADTRGGRGDDVTTMGRFGVAATRVEGAAVVGGSGRRSARLLTVTVRIIDASDR</sequence>
<keyword evidence="2" id="KW-1185">Reference proteome</keyword>
<reference evidence="1" key="2">
    <citation type="submission" date="2021-02" db="EMBL/GenBank/DDBJ databases">
        <authorList>
            <person name="Kimball J.A."/>
            <person name="Haas M.W."/>
            <person name="Macchietto M."/>
            <person name="Kono T."/>
            <person name="Duquette J."/>
            <person name="Shao M."/>
        </authorList>
    </citation>
    <scope>NUCLEOTIDE SEQUENCE</scope>
    <source>
        <tissue evidence="1">Fresh leaf tissue</tissue>
    </source>
</reference>
<name>A0A8J5S7U5_ZIZPA</name>
<accession>A0A8J5S7U5</accession>
<evidence type="ECO:0000313" key="1">
    <source>
        <dbReference type="EMBL" id="KAG8051591.1"/>
    </source>
</evidence>
<gene>
    <name evidence="1" type="ORF">GUJ93_ZPchr0001g30410</name>
</gene>
<protein>
    <submittedName>
        <fullName evidence="1">Uncharacterized protein</fullName>
    </submittedName>
</protein>
<evidence type="ECO:0000313" key="2">
    <source>
        <dbReference type="Proteomes" id="UP000729402"/>
    </source>
</evidence>
<proteinExistence type="predicted"/>
<dbReference type="Proteomes" id="UP000729402">
    <property type="component" value="Unassembled WGS sequence"/>
</dbReference>
<organism evidence="1 2">
    <name type="scientific">Zizania palustris</name>
    <name type="common">Northern wild rice</name>
    <dbReference type="NCBI Taxonomy" id="103762"/>
    <lineage>
        <taxon>Eukaryota</taxon>
        <taxon>Viridiplantae</taxon>
        <taxon>Streptophyta</taxon>
        <taxon>Embryophyta</taxon>
        <taxon>Tracheophyta</taxon>
        <taxon>Spermatophyta</taxon>
        <taxon>Magnoliopsida</taxon>
        <taxon>Liliopsida</taxon>
        <taxon>Poales</taxon>
        <taxon>Poaceae</taxon>
        <taxon>BOP clade</taxon>
        <taxon>Oryzoideae</taxon>
        <taxon>Oryzeae</taxon>
        <taxon>Zizaniinae</taxon>
        <taxon>Zizania</taxon>
    </lineage>
</organism>
<reference evidence="1" key="1">
    <citation type="journal article" date="2021" name="bioRxiv">
        <title>Whole Genome Assembly and Annotation of Northern Wild Rice, Zizania palustris L., Supports a Whole Genome Duplication in the Zizania Genus.</title>
        <authorList>
            <person name="Haas M."/>
            <person name="Kono T."/>
            <person name="Macchietto M."/>
            <person name="Millas R."/>
            <person name="McGilp L."/>
            <person name="Shao M."/>
            <person name="Duquette J."/>
            <person name="Hirsch C.N."/>
            <person name="Kimball J."/>
        </authorList>
    </citation>
    <scope>NUCLEOTIDE SEQUENCE</scope>
    <source>
        <tissue evidence="1">Fresh leaf tissue</tissue>
    </source>
</reference>
<dbReference type="AlphaFoldDB" id="A0A8J5S7U5"/>
<comment type="caution">
    <text evidence="1">The sequence shown here is derived from an EMBL/GenBank/DDBJ whole genome shotgun (WGS) entry which is preliminary data.</text>
</comment>